<keyword evidence="1 3" id="KW-0963">Cytoplasm</keyword>
<comment type="subcellular location">
    <subcellularLocation>
        <location evidence="3">Cytoplasm</location>
    </subcellularLocation>
</comment>
<evidence type="ECO:0000256" key="3">
    <source>
        <dbReference type="HAMAP-Rule" id="MF_01077"/>
    </source>
</evidence>
<dbReference type="InterPro" id="IPR028998">
    <property type="entry name" value="RimP_C"/>
</dbReference>
<dbReference type="CDD" id="cd01734">
    <property type="entry name" value="YlxS_C"/>
    <property type="match status" value="1"/>
</dbReference>
<dbReference type="Pfam" id="PF02576">
    <property type="entry name" value="RimP_N"/>
    <property type="match status" value="1"/>
</dbReference>
<dbReference type="SUPFAM" id="SSF74942">
    <property type="entry name" value="YhbC-like, C-terminal domain"/>
    <property type="match status" value="1"/>
</dbReference>
<gene>
    <name evidence="3" type="primary">rimP</name>
    <name evidence="6" type="ORF">A6M21_05155</name>
</gene>
<accession>A0A1B7LI43</accession>
<sequence>MVRHKVAAQVEEAAAPMAAALGLELVDVVYVKEGGNWYLRLFIDREGGVTLDDCQAMSEKLDRWLDEVDPVPQSYHLEVSSPGLERPLKKPDDFRRFQGRMIQLSTFAPVEGRKKFTGLLVGAGEESVQLEIQGRQLVIPMEQVAAARLKAEF</sequence>
<dbReference type="InterPro" id="IPR035956">
    <property type="entry name" value="RimP_N_sf"/>
</dbReference>
<organism evidence="6 7">
    <name type="scientific">Desulfotomaculum copahuensis</name>
    <dbReference type="NCBI Taxonomy" id="1838280"/>
    <lineage>
        <taxon>Bacteria</taxon>
        <taxon>Bacillati</taxon>
        <taxon>Bacillota</taxon>
        <taxon>Clostridia</taxon>
        <taxon>Eubacteriales</taxon>
        <taxon>Desulfotomaculaceae</taxon>
        <taxon>Desulfotomaculum</taxon>
    </lineage>
</organism>
<dbReference type="AlphaFoldDB" id="A0A1B7LI43"/>
<evidence type="ECO:0000256" key="2">
    <source>
        <dbReference type="ARBA" id="ARBA00022517"/>
    </source>
</evidence>
<dbReference type="FunFam" id="3.30.300.70:FF:000001">
    <property type="entry name" value="Ribosome maturation factor RimP"/>
    <property type="match status" value="1"/>
</dbReference>
<dbReference type="InterPro" id="IPR028989">
    <property type="entry name" value="RimP_N"/>
</dbReference>
<feature type="domain" description="Ribosome maturation factor RimP C-terminal" evidence="5">
    <location>
        <begin position="88"/>
        <end position="153"/>
    </location>
</feature>
<evidence type="ECO:0000259" key="5">
    <source>
        <dbReference type="Pfam" id="PF17384"/>
    </source>
</evidence>
<dbReference type="PANTHER" id="PTHR33867">
    <property type="entry name" value="RIBOSOME MATURATION FACTOR RIMP"/>
    <property type="match status" value="1"/>
</dbReference>
<dbReference type="PANTHER" id="PTHR33867:SF1">
    <property type="entry name" value="RIBOSOME MATURATION FACTOR RIMP"/>
    <property type="match status" value="1"/>
</dbReference>
<keyword evidence="2 3" id="KW-0690">Ribosome biogenesis</keyword>
<dbReference type="GO" id="GO:0005829">
    <property type="term" value="C:cytosol"/>
    <property type="evidence" value="ECO:0007669"/>
    <property type="project" value="TreeGrafter"/>
</dbReference>
<dbReference type="Gene3D" id="2.30.30.180">
    <property type="entry name" value="Ribosome maturation factor RimP, C-terminal domain"/>
    <property type="match status" value="1"/>
</dbReference>
<dbReference type="HAMAP" id="MF_01077">
    <property type="entry name" value="RimP"/>
    <property type="match status" value="1"/>
</dbReference>
<evidence type="ECO:0000256" key="1">
    <source>
        <dbReference type="ARBA" id="ARBA00022490"/>
    </source>
</evidence>
<proteinExistence type="inferred from homology"/>
<dbReference type="GO" id="GO:0000028">
    <property type="term" value="P:ribosomal small subunit assembly"/>
    <property type="evidence" value="ECO:0007669"/>
    <property type="project" value="TreeGrafter"/>
</dbReference>
<comment type="similarity">
    <text evidence="3">Belongs to the RimP family.</text>
</comment>
<feature type="domain" description="Ribosome maturation factor RimP N-terminal" evidence="4">
    <location>
        <begin position="15"/>
        <end position="85"/>
    </location>
</feature>
<evidence type="ECO:0000259" key="4">
    <source>
        <dbReference type="Pfam" id="PF02576"/>
    </source>
</evidence>
<keyword evidence="7" id="KW-1185">Reference proteome</keyword>
<dbReference type="InterPro" id="IPR036847">
    <property type="entry name" value="RimP_C_sf"/>
</dbReference>
<dbReference type="STRING" id="1838280.A6M21_05155"/>
<dbReference type="EMBL" id="LYVF01000047">
    <property type="protein sequence ID" value="OAT85864.1"/>
    <property type="molecule type" value="Genomic_DNA"/>
</dbReference>
<dbReference type="InterPro" id="IPR003728">
    <property type="entry name" value="Ribosome_maturation_RimP"/>
</dbReference>
<comment type="caution">
    <text evidence="6">The sequence shown here is derived from an EMBL/GenBank/DDBJ whole genome shotgun (WGS) entry which is preliminary data.</text>
</comment>
<dbReference type="Pfam" id="PF17384">
    <property type="entry name" value="DUF150_C"/>
    <property type="match status" value="1"/>
</dbReference>
<comment type="function">
    <text evidence="3">Required for maturation of 30S ribosomal subunits.</text>
</comment>
<dbReference type="Proteomes" id="UP000078532">
    <property type="component" value="Unassembled WGS sequence"/>
</dbReference>
<dbReference type="Gene3D" id="3.30.300.70">
    <property type="entry name" value="RimP-like superfamily, N-terminal"/>
    <property type="match status" value="1"/>
</dbReference>
<dbReference type="GO" id="GO:0006412">
    <property type="term" value="P:translation"/>
    <property type="evidence" value="ECO:0007669"/>
    <property type="project" value="TreeGrafter"/>
</dbReference>
<evidence type="ECO:0000313" key="6">
    <source>
        <dbReference type="EMBL" id="OAT85864.1"/>
    </source>
</evidence>
<evidence type="ECO:0000313" key="7">
    <source>
        <dbReference type="Proteomes" id="UP000078532"/>
    </source>
</evidence>
<reference evidence="6 7" key="1">
    <citation type="submission" date="2016-04" db="EMBL/GenBank/DDBJ databases">
        <authorList>
            <person name="Evans L.H."/>
            <person name="Alamgir A."/>
            <person name="Owens N."/>
            <person name="Weber N.D."/>
            <person name="Virtaneva K."/>
            <person name="Barbian K."/>
            <person name="Babar A."/>
            <person name="Rosenke K."/>
        </authorList>
    </citation>
    <scope>NUCLEOTIDE SEQUENCE [LARGE SCALE GENOMIC DNA]</scope>
    <source>
        <strain evidence="6 7">LMa1</strain>
    </source>
</reference>
<protein>
    <recommendedName>
        <fullName evidence="3">Ribosome maturation factor RimP</fullName>
    </recommendedName>
</protein>
<dbReference type="SUPFAM" id="SSF75420">
    <property type="entry name" value="YhbC-like, N-terminal domain"/>
    <property type="match status" value="1"/>
</dbReference>
<name>A0A1B7LI43_9FIRM</name>